<gene>
    <name evidence="2" type="ORF">Rhal01_03835</name>
</gene>
<feature type="transmembrane region" description="Helical" evidence="1">
    <location>
        <begin position="6"/>
        <end position="31"/>
    </location>
</feature>
<keyword evidence="3" id="KW-1185">Reference proteome</keyword>
<evidence type="ECO:0000256" key="1">
    <source>
        <dbReference type="SAM" id="Phobius"/>
    </source>
</evidence>
<keyword evidence="1" id="KW-1133">Transmembrane helix</keyword>
<evidence type="ECO:0000313" key="3">
    <source>
        <dbReference type="Proteomes" id="UP001424741"/>
    </source>
</evidence>
<feature type="transmembrane region" description="Helical" evidence="1">
    <location>
        <begin position="83"/>
        <end position="105"/>
    </location>
</feature>
<keyword evidence="1" id="KW-0812">Transmembrane</keyword>
<dbReference type="Proteomes" id="UP001424741">
    <property type="component" value="Unassembled WGS sequence"/>
</dbReference>
<dbReference type="EMBL" id="BAABRL010000021">
    <property type="protein sequence ID" value="GAA5497639.1"/>
    <property type="molecule type" value="Genomic_DNA"/>
</dbReference>
<protein>
    <recommendedName>
        <fullName evidence="4">DUF420 domain-containing protein</fullName>
    </recommendedName>
</protein>
<feature type="transmembrane region" description="Helical" evidence="1">
    <location>
        <begin position="43"/>
        <end position="63"/>
    </location>
</feature>
<proteinExistence type="predicted"/>
<sequence length="109" mass="11771">MDSFMIPLFPAFSCLAAFLVGLMLGGLIAWLVTRPAPRRAVRWTTGVLCALGWLTYLGGLLYWRHGVAPSLDGSEGAGVGFGYILIHHYLLALALFLSGITTGVFSRKN</sequence>
<comment type="caution">
    <text evidence="2">The sequence shown here is derived from an EMBL/GenBank/DDBJ whole genome shotgun (WGS) entry which is preliminary data.</text>
</comment>
<organism evidence="2 3">
    <name type="scientific">Rubritalea halochordaticola</name>
    <dbReference type="NCBI Taxonomy" id="714537"/>
    <lineage>
        <taxon>Bacteria</taxon>
        <taxon>Pseudomonadati</taxon>
        <taxon>Verrucomicrobiota</taxon>
        <taxon>Verrucomicrobiia</taxon>
        <taxon>Verrucomicrobiales</taxon>
        <taxon>Rubritaleaceae</taxon>
        <taxon>Rubritalea</taxon>
    </lineage>
</organism>
<evidence type="ECO:0000313" key="2">
    <source>
        <dbReference type="EMBL" id="GAA5497639.1"/>
    </source>
</evidence>
<reference evidence="2 3" key="1">
    <citation type="submission" date="2024-02" db="EMBL/GenBank/DDBJ databases">
        <title>Rubritalea halochordaticola NBRC 107102.</title>
        <authorList>
            <person name="Ichikawa N."/>
            <person name="Katano-Makiyama Y."/>
            <person name="Hidaka K."/>
        </authorList>
    </citation>
    <scope>NUCLEOTIDE SEQUENCE [LARGE SCALE GENOMIC DNA]</scope>
    <source>
        <strain evidence="2 3">NBRC 107102</strain>
    </source>
</reference>
<name>A0ABP9V4P0_9BACT</name>
<evidence type="ECO:0008006" key="4">
    <source>
        <dbReference type="Google" id="ProtNLM"/>
    </source>
</evidence>
<keyword evidence="1" id="KW-0472">Membrane</keyword>
<dbReference type="RefSeq" id="WP_346190112.1">
    <property type="nucleotide sequence ID" value="NZ_BAABRL010000021.1"/>
</dbReference>
<accession>A0ABP9V4P0</accession>